<dbReference type="GO" id="GO:0006032">
    <property type="term" value="P:chitin catabolic process"/>
    <property type="evidence" value="ECO:0007669"/>
    <property type="project" value="TreeGrafter"/>
</dbReference>
<dbReference type="SUPFAM" id="SSF51445">
    <property type="entry name" value="(Trans)glycosidases"/>
    <property type="match status" value="1"/>
</dbReference>
<proteinExistence type="predicted"/>
<dbReference type="GO" id="GO:0005975">
    <property type="term" value="P:carbohydrate metabolic process"/>
    <property type="evidence" value="ECO:0007669"/>
    <property type="project" value="InterPro"/>
</dbReference>
<dbReference type="InterPro" id="IPR001223">
    <property type="entry name" value="Glyco_hydro18_cat"/>
</dbReference>
<feature type="domain" description="GH18" evidence="1">
    <location>
        <begin position="1"/>
        <end position="381"/>
    </location>
</feature>
<dbReference type="Proteomes" id="UP000765509">
    <property type="component" value="Unassembled WGS sequence"/>
</dbReference>
<dbReference type="SMART" id="SM00636">
    <property type="entry name" value="Glyco_18"/>
    <property type="match status" value="1"/>
</dbReference>
<name>A0A9Q3CZE2_9BASI</name>
<dbReference type="OrthoDB" id="73875at2759"/>
<dbReference type="InterPro" id="IPR011583">
    <property type="entry name" value="Chitinase_II/V-like_cat"/>
</dbReference>
<dbReference type="InterPro" id="IPR017853">
    <property type="entry name" value="GH"/>
</dbReference>
<reference evidence="2" key="1">
    <citation type="submission" date="2021-03" db="EMBL/GenBank/DDBJ databases">
        <title>Draft genome sequence of rust myrtle Austropuccinia psidii MF-1, a brazilian biotype.</title>
        <authorList>
            <person name="Quecine M.C."/>
            <person name="Pachon D.M.R."/>
            <person name="Bonatelli M.L."/>
            <person name="Correr F.H."/>
            <person name="Franceschini L.M."/>
            <person name="Leite T.F."/>
            <person name="Margarido G.R.A."/>
            <person name="Almeida C.A."/>
            <person name="Ferrarezi J.A."/>
            <person name="Labate C.A."/>
        </authorList>
    </citation>
    <scope>NUCLEOTIDE SEQUENCE</scope>
    <source>
        <strain evidence="2">MF-1</strain>
    </source>
</reference>
<accession>A0A9Q3CZE2</accession>
<gene>
    <name evidence="2" type="ORF">O181_033549</name>
</gene>
<dbReference type="GO" id="GO:0005576">
    <property type="term" value="C:extracellular region"/>
    <property type="evidence" value="ECO:0007669"/>
    <property type="project" value="TreeGrafter"/>
</dbReference>
<dbReference type="GO" id="GO:0008061">
    <property type="term" value="F:chitin binding"/>
    <property type="evidence" value="ECO:0007669"/>
    <property type="project" value="InterPro"/>
</dbReference>
<dbReference type="Pfam" id="PF00704">
    <property type="entry name" value="Glyco_hydro_18"/>
    <property type="match status" value="1"/>
</dbReference>
<organism evidence="2 3">
    <name type="scientific">Austropuccinia psidii MF-1</name>
    <dbReference type="NCBI Taxonomy" id="1389203"/>
    <lineage>
        <taxon>Eukaryota</taxon>
        <taxon>Fungi</taxon>
        <taxon>Dikarya</taxon>
        <taxon>Basidiomycota</taxon>
        <taxon>Pucciniomycotina</taxon>
        <taxon>Pucciniomycetes</taxon>
        <taxon>Pucciniales</taxon>
        <taxon>Sphaerophragmiaceae</taxon>
        <taxon>Austropuccinia</taxon>
    </lineage>
</organism>
<dbReference type="InterPro" id="IPR050314">
    <property type="entry name" value="Glycosyl_Hydrlase_18"/>
</dbReference>
<dbReference type="EMBL" id="AVOT02012267">
    <property type="protein sequence ID" value="MBW0493834.1"/>
    <property type="molecule type" value="Genomic_DNA"/>
</dbReference>
<evidence type="ECO:0000259" key="1">
    <source>
        <dbReference type="PROSITE" id="PS51910"/>
    </source>
</evidence>
<evidence type="ECO:0000313" key="3">
    <source>
        <dbReference type="Proteomes" id="UP000765509"/>
    </source>
</evidence>
<dbReference type="AlphaFoldDB" id="A0A9Q3CZE2"/>
<dbReference type="Gene3D" id="3.10.50.10">
    <property type="match status" value="1"/>
</dbReference>
<keyword evidence="3" id="KW-1185">Reference proteome</keyword>
<evidence type="ECO:0000313" key="2">
    <source>
        <dbReference type="EMBL" id="MBW0493834.1"/>
    </source>
</evidence>
<dbReference type="PANTHER" id="PTHR11177:SF317">
    <property type="entry name" value="CHITINASE 12-RELATED"/>
    <property type="match status" value="1"/>
</dbReference>
<dbReference type="Gene3D" id="3.20.20.80">
    <property type="entry name" value="Glycosidases"/>
    <property type="match status" value="1"/>
</dbReference>
<comment type="caution">
    <text evidence="2">The sequence shown here is derived from an EMBL/GenBank/DDBJ whole genome shotgun (WGS) entry which is preliminary data.</text>
</comment>
<sequence length="381" mass="42160">MGYYPSYHHRAQSPHQLNYSLYTDVLFFVVVPHLNFSFSFENLDYNVGVTLATQFTSEAKKQNVNTILSFGGWTGSRNFSNLVSKSNRKKFAQALVKFSKKLGFSGIDLDWEYPNRSGIGCNTYNPQDTKNFGLLLKEIRGLWPTVQLTAALSIQGLVGASGEQATASEVSNIARYLDFANLMAYDVYGSWAPTTGPIGPLKDACAPQSFALSAETGFNVLLQQGFKASQVVLGIPAYGKRLKLLSPSLETKVVNGIKTLYYQNHTQSTPPGGEFDDRPGKDVCGNEQTWSGSWNINEILAKGWLSQDQKKGGKGYKRYFDECSGEPFLTNGQYFIAYEDKYSTVAKARFTKTKRMAGIFFFDTLGVPDVTVEAARHAAAQ</sequence>
<dbReference type="InterPro" id="IPR029070">
    <property type="entry name" value="Chitinase_insertion_sf"/>
</dbReference>
<protein>
    <recommendedName>
        <fullName evidence="1">GH18 domain-containing protein</fullName>
    </recommendedName>
</protein>
<dbReference type="PANTHER" id="PTHR11177">
    <property type="entry name" value="CHITINASE"/>
    <property type="match status" value="1"/>
</dbReference>
<dbReference type="PROSITE" id="PS51910">
    <property type="entry name" value="GH18_2"/>
    <property type="match status" value="1"/>
</dbReference>
<dbReference type="GO" id="GO:0004568">
    <property type="term" value="F:chitinase activity"/>
    <property type="evidence" value="ECO:0007669"/>
    <property type="project" value="TreeGrafter"/>
</dbReference>